<dbReference type="GO" id="GO:0016020">
    <property type="term" value="C:membrane"/>
    <property type="evidence" value="ECO:0007669"/>
    <property type="project" value="InterPro"/>
</dbReference>
<dbReference type="OrthoDB" id="9811754at2"/>
<evidence type="ECO:0000313" key="10">
    <source>
        <dbReference type="EMBL" id="RAS35575.1"/>
    </source>
</evidence>
<keyword evidence="6" id="KW-0175">Coiled coil</keyword>
<keyword evidence="5" id="KW-0472">Membrane</keyword>
<dbReference type="Gene3D" id="2.40.30.170">
    <property type="match status" value="1"/>
</dbReference>
<feature type="domain" description="Multidrug resistance protein MdtA-like alpha-helical hairpin" evidence="7">
    <location>
        <begin position="87"/>
        <end position="152"/>
    </location>
</feature>
<evidence type="ECO:0000259" key="8">
    <source>
        <dbReference type="Pfam" id="PF25917"/>
    </source>
</evidence>
<dbReference type="EMBL" id="QLTK01000005">
    <property type="protein sequence ID" value="RAS35575.1"/>
    <property type="molecule type" value="Genomic_DNA"/>
</dbReference>
<evidence type="ECO:0000256" key="6">
    <source>
        <dbReference type="SAM" id="Coils"/>
    </source>
</evidence>
<evidence type="ECO:0000256" key="4">
    <source>
        <dbReference type="ARBA" id="ARBA00022989"/>
    </source>
</evidence>
<evidence type="ECO:0000256" key="1">
    <source>
        <dbReference type="ARBA" id="ARBA00004167"/>
    </source>
</evidence>
<comment type="subcellular location">
    <subcellularLocation>
        <location evidence="1">Membrane</location>
        <topology evidence="1">Single-pass membrane protein</topology>
    </subcellularLocation>
</comment>
<dbReference type="Pfam" id="PF25876">
    <property type="entry name" value="HH_MFP_RND"/>
    <property type="match status" value="1"/>
</dbReference>
<dbReference type="Pfam" id="PF25963">
    <property type="entry name" value="Beta-barrel_AAEA"/>
    <property type="match status" value="1"/>
</dbReference>
<dbReference type="RefSeq" id="WP_111931481.1">
    <property type="nucleotide sequence ID" value="NZ_CADFFP010000006.1"/>
</dbReference>
<dbReference type="Proteomes" id="UP000248918">
    <property type="component" value="Unassembled WGS sequence"/>
</dbReference>
<dbReference type="InterPro" id="IPR050393">
    <property type="entry name" value="MFP_Efflux_Pump"/>
</dbReference>
<reference evidence="10 11" key="1">
    <citation type="submission" date="2018-06" db="EMBL/GenBank/DDBJ databases">
        <title>Genomic Encyclopedia of Type Strains, Phase III (KMG-III): the genomes of soil and plant-associated and newly described type strains.</title>
        <authorList>
            <person name="Whitman W."/>
        </authorList>
    </citation>
    <scope>NUCLEOTIDE SEQUENCE [LARGE SCALE GENOMIC DNA]</scope>
    <source>
        <strain evidence="10 11">LMG 23644</strain>
    </source>
</reference>
<keyword evidence="3" id="KW-0812">Transmembrane</keyword>
<feature type="coiled-coil region" evidence="6">
    <location>
        <begin position="87"/>
        <end position="143"/>
    </location>
</feature>
<dbReference type="InterPro" id="IPR058625">
    <property type="entry name" value="MdtA-like_BSH"/>
</dbReference>
<keyword evidence="4" id="KW-1133">Transmembrane helix</keyword>
<evidence type="ECO:0000256" key="2">
    <source>
        <dbReference type="ARBA" id="ARBA00009477"/>
    </source>
</evidence>
<dbReference type="GO" id="GO:0022857">
    <property type="term" value="F:transmembrane transporter activity"/>
    <property type="evidence" value="ECO:0007669"/>
    <property type="project" value="InterPro"/>
</dbReference>
<accession>A0A329CXW1</accession>
<dbReference type="InterPro" id="IPR058634">
    <property type="entry name" value="AaeA-lik-b-barrel"/>
</dbReference>
<dbReference type="NCBIfam" id="TIGR01730">
    <property type="entry name" value="RND_mfp"/>
    <property type="match status" value="1"/>
</dbReference>
<proteinExistence type="inferred from homology"/>
<comment type="similarity">
    <text evidence="2">Belongs to the membrane fusion protein (MFP) (TC 8.A.1) family.</text>
</comment>
<dbReference type="Pfam" id="PF25917">
    <property type="entry name" value="BSH_RND"/>
    <property type="match status" value="1"/>
</dbReference>
<dbReference type="Gene3D" id="2.40.50.100">
    <property type="match status" value="1"/>
</dbReference>
<evidence type="ECO:0000313" key="11">
    <source>
        <dbReference type="Proteomes" id="UP000248918"/>
    </source>
</evidence>
<gene>
    <name evidence="10" type="ORF">BX591_105294</name>
</gene>
<dbReference type="PANTHER" id="PTHR30367">
    <property type="entry name" value="P-HYDROXYBENZOIC ACID EFFLUX PUMP SUBUNIT AAEA-RELATED"/>
    <property type="match status" value="1"/>
</dbReference>
<evidence type="ECO:0000259" key="9">
    <source>
        <dbReference type="Pfam" id="PF25963"/>
    </source>
</evidence>
<evidence type="ECO:0000259" key="7">
    <source>
        <dbReference type="Pfam" id="PF25876"/>
    </source>
</evidence>
<sequence>MKRIVFHLGPVLLTMLAVCVSAFVGLHLWNYYTKAPWTRDGHVRADIVEVAPDVSGLVTEVYVKDNAQVHRGQVLFVIDPQRFDLALQQAEATAASYRAALAEARREAARNRSLADVVARETVEATQARVEQGEAALAQAEAAVAVARLNIERSRVLSPVNGFVNDRMPRPGDYANAGKPALSAVDSDSLYVEGYFEETKLPRIRIGNPVDVRIMGEGTVLHGHVESIAAGIEDRNRSAGSNLLPNVNPTFNWVRLAQRVPVRVMLDNVPAEVQLVSGRTATVSVRGERASVVSASRETRQ</sequence>
<feature type="domain" description="p-hydroxybenzoic acid efflux pump subunit AaeA-like beta-barrel" evidence="9">
    <location>
        <begin position="189"/>
        <end position="285"/>
    </location>
</feature>
<dbReference type="InterPro" id="IPR006143">
    <property type="entry name" value="RND_pump_MFP"/>
</dbReference>
<dbReference type="InterPro" id="IPR058624">
    <property type="entry name" value="MdtA-like_HH"/>
</dbReference>
<feature type="domain" description="Multidrug resistance protein MdtA-like barrel-sandwich hybrid" evidence="8">
    <location>
        <begin position="47"/>
        <end position="185"/>
    </location>
</feature>
<comment type="caution">
    <text evidence="10">The sequence shown here is derived from an EMBL/GenBank/DDBJ whole genome shotgun (WGS) entry which is preliminary data.</text>
</comment>
<evidence type="ECO:0000256" key="3">
    <source>
        <dbReference type="ARBA" id="ARBA00022692"/>
    </source>
</evidence>
<protein>
    <submittedName>
        <fullName evidence="10">RND family efflux transporter MFP subunit</fullName>
    </submittedName>
</protein>
<dbReference type="PANTHER" id="PTHR30367:SF12">
    <property type="entry name" value="P-HYDROXYBENZOIC ACID EFFLUX PUMP SUBUNIT AAEA"/>
    <property type="match status" value="1"/>
</dbReference>
<organism evidence="10 11">
    <name type="scientific">Paraburkholderia bryophila</name>
    <dbReference type="NCBI Taxonomy" id="420952"/>
    <lineage>
        <taxon>Bacteria</taxon>
        <taxon>Pseudomonadati</taxon>
        <taxon>Pseudomonadota</taxon>
        <taxon>Betaproteobacteria</taxon>
        <taxon>Burkholderiales</taxon>
        <taxon>Burkholderiaceae</taxon>
        <taxon>Paraburkholderia</taxon>
    </lineage>
</organism>
<evidence type="ECO:0000256" key="5">
    <source>
        <dbReference type="ARBA" id="ARBA00023136"/>
    </source>
</evidence>
<name>A0A329CXW1_9BURK</name>
<dbReference type="AlphaFoldDB" id="A0A329CXW1"/>
<dbReference type="SUPFAM" id="SSF111369">
    <property type="entry name" value="HlyD-like secretion proteins"/>
    <property type="match status" value="1"/>
</dbReference>